<keyword evidence="1" id="KW-0812">Transmembrane</keyword>
<evidence type="ECO:0000256" key="1">
    <source>
        <dbReference type="SAM" id="Phobius"/>
    </source>
</evidence>
<keyword evidence="1" id="KW-0472">Membrane</keyword>
<feature type="transmembrane region" description="Helical" evidence="1">
    <location>
        <begin position="249"/>
        <end position="268"/>
    </location>
</feature>
<evidence type="ECO:0000313" key="2">
    <source>
        <dbReference type="EMBL" id="SMC86415.1"/>
    </source>
</evidence>
<name>A0A1Y5XE93_KIBAR</name>
<sequence length="308" mass="33418">MLLREEIRTWHRPLLLLAALNVATLVLSIGGLVFDDRILIGDPIWQKPFKFSVSIAIYAVTLAWMISLLQKGKRVAWWMGLVTSVMLAVEMVVIVGQTIRGVPSHFNNTPGLDSLLFDVMAYAIIVLWVSNVVVAIVLLRQRVVDAPMMWAIRLGMVIALAGMAVAFFMPPPTPEQLELLRNDIDPAMIGGHSVGVADGGPGMPITGWSTVGGDLRIPHFVGIHAMQVLPLLVLFLRRRFEAEQIRTRLVLIGGIFYAGLLGLVLWQALRGQSLIAPDSLTLGVLGVLVVGSAGAWASAVRSKGKALV</sequence>
<dbReference type="RefSeq" id="WP_033388289.1">
    <property type="nucleotide sequence ID" value="NZ_FWXV01000002.1"/>
</dbReference>
<organism evidence="2 3">
    <name type="scientific">Kibdelosporangium aridum</name>
    <dbReference type="NCBI Taxonomy" id="2030"/>
    <lineage>
        <taxon>Bacteria</taxon>
        <taxon>Bacillati</taxon>
        <taxon>Actinomycetota</taxon>
        <taxon>Actinomycetes</taxon>
        <taxon>Pseudonocardiales</taxon>
        <taxon>Pseudonocardiaceae</taxon>
        <taxon>Kibdelosporangium</taxon>
    </lineage>
</organism>
<dbReference type="Proteomes" id="UP000192674">
    <property type="component" value="Unassembled WGS sequence"/>
</dbReference>
<keyword evidence="1" id="KW-1133">Transmembrane helix</keyword>
<feature type="transmembrane region" description="Helical" evidence="1">
    <location>
        <begin position="280"/>
        <end position="300"/>
    </location>
</feature>
<feature type="transmembrane region" description="Helical" evidence="1">
    <location>
        <begin position="119"/>
        <end position="139"/>
    </location>
</feature>
<feature type="transmembrane region" description="Helical" evidence="1">
    <location>
        <begin position="151"/>
        <end position="169"/>
    </location>
</feature>
<evidence type="ECO:0000313" key="3">
    <source>
        <dbReference type="Proteomes" id="UP000192674"/>
    </source>
</evidence>
<feature type="transmembrane region" description="Helical" evidence="1">
    <location>
        <begin position="76"/>
        <end position="99"/>
    </location>
</feature>
<feature type="transmembrane region" description="Helical" evidence="1">
    <location>
        <begin position="49"/>
        <end position="69"/>
    </location>
</feature>
<accession>A0A1Y5XE93</accession>
<gene>
    <name evidence="2" type="ORF">SAMN05661093_02351</name>
</gene>
<reference evidence="2 3" key="1">
    <citation type="submission" date="2017-04" db="EMBL/GenBank/DDBJ databases">
        <authorList>
            <person name="Afonso C.L."/>
            <person name="Miller P.J."/>
            <person name="Scott M.A."/>
            <person name="Spackman E."/>
            <person name="Goraichik I."/>
            <person name="Dimitrov K.M."/>
            <person name="Suarez D.L."/>
            <person name="Swayne D.E."/>
        </authorList>
    </citation>
    <scope>NUCLEOTIDE SEQUENCE [LARGE SCALE GENOMIC DNA]</scope>
    <source>
        <strain evidence="2 3">DSM 43828</strain>
    </source>
</reference>
<protein>
    <submittedName>
        <fullName evidence="2">Uncharacterized protein</fullName>
    </submittedName>
</protein>
<dbReference type="AlphaFoldDB" id="A0A1Y5XE93"/>
<proteinExistence type="predicted"/>
<dbReference type="EMBL" id="FWXV01000002">
    <property type="protein sequence ID" value="SMC86415.1"/>
    <property type="molecule type" value="Genomic_DNA"/>
</dbReference>
<dbReference type="OrthoDB" id="343560at2"/>
<keyword evidence="3" id="KW-1185">Reference proteome</keyword>
<feature type="transmembrane region" description="Helical" evidence="1">
    <location>
        <begin position="14"/>
        <end position="34"/>
    </location>
</feature>
<feature type="transmembrane region" description="Helical" evidence="1">
    <location>
        <begin position="217"/>
        <end position="237"/>
    </location>
</feature>